<protein>
    <submittedName>
        <fullName evidence="5">Protein disulfide-isomerase A5</fullName>
    </submittedName>
</protein>
<feature type="domain" description="Thioredoxin" evidence="4">
    <location>
        <begin position="384"/>
        <end position="509"/>
    </location>
</feature>
<keyword evidence="3" id="KW-0732">Signal</keyword>
<dbReference type="Pfam" id="PF00085">
    <property type="entry name" value="Thioredoxin"/>
    <property type="match status" value="6"/>
</dbReference>
<proteinExistence type="inferred from homology"/>
<dbReference type="PANTHER" id="PTHR45672">
    <property type="entry name" value="PROTEIN DISULFIDE-ISOMERASE C17H9.14C-RELATED"/>
    <property type="match status" value="1"/>
</dbReference>
<feature type="domain" description="Thioredoxin" evidence="4">
    <location>
        <begin position="767"/>
        <end position="875"/>
    </location>
</feature>
<dbReference type="GO" id="GO:0006457">
    <property type="term" value="P:protein folding"/>
    <property type="evidence" value="ECO:0007669"/>
    <property type="project" value="TreeGrafter"/>
</dbReference>
<dbReference type="InterPro" id="IPR036249">
    <property type="entry name" value="Thioredoxin-like_sf"/>
</dbReference>
<organism evidence="5 6">
    <name type="scientific">Stegodyphus mimosarum</name>
    <name type="common">African social velvet spider</name>
    <dbReference type="NCBI Taxonomy" id="407821"/>
    <lineage>
        <taxon>Eukaryota</taxon>
        <taxon>Metazoa</taxon>
        <taxon>Ecdysozoa</taxon>
        <taxon>Arthropoda</taxon>
        <taxon>Chelicerata</taxon>
        <taxon>Arachnida</taxon>
        <taxon>Araneae</taxon>
        <taxon>Araneomorphae</taxon>
        <taxon>Entelegynae</taxon>
        <taxon>Eresoidea</taxon>
        <taxon>Eresidae</taxon>
        <taxon>Stegodyphus</taxon>
    </lineage>
</organism>
<evidence type="ECO:0000313" key="6">
    <source>
        <dbReference type="Proteomes" id="UP000054359"/>
    </source>
</evidence>
<dbReference type="PROSITE" id="PS51352">
    <property type="entry name" value="THIOREDOXIN_2"/>
    <property type="match status" value="6"/>
</dbReference>
<dbReference type="PANTHER" id="PTHR45672:SF2">
    <property type="entry name" value="PROTEIN DISULFIDE-ISOMERASE A5"/>
    <property type="match status" value="1"/>
</dbReference>
<gene>
    <name evidence="5" type="ORF">X975_10656</name>
</gene>
<dbReference type="InterPro" id="IPR046374">
    <property type="entry name" value="PDI_a_PDIR"/>
</dbReference>
<feature type="domain" description="Thioredoxin" evidence="4">
    <location>
        <begin position="638"/>
        <end position="763"/>
    </location>
</feature>
<dbReference type="SUPFAM" id="SSF52833">
    <property type="entry name" value="Thioredoxin-like"/>
    <property type="match status" value="7"/>
</dbReference>
<evidence type="ECO:0000313" key="5">
    <source>
        <dbReference type="EMBL" id="KFM77636.1"/>
    </source>
</evidence>
<evidence type="ECO:0000259" key="4">
    <source>
        <dbReference type="PROSITE" id="PS51352"/>
    </source>
</evidence>
<dbReference type="InterPro" id="IPR051063">
    <property type="entry name" value="PDI"/>
</dbReference>
<feature type="domain" description="Thioredoxin" evidence="4">
    <location>
        <begin position="135"/>
        <end position="264"/>
    </location>
</feature>
<dbReference type="InterPro" id="IPR013766">
    <property type="entry name" value="Thioredoxin_domain"/>
</dbReference>
<dbReference type="AlphaFoldDB" id="A0A087UJU7"/>
<dbReference type="CDD" id="cd02961">
    <property type="entry name" value="PDI_a_family"/>
    <property type="match status" value="1"/>
</dbReference>
<dbReference type="OrthoDB" id="10264505at2759"/>
<keyword evidence="5" id="KW-0413">Isomerase</keyword>
<dbReference type="Proteomes" id="UP000054359">
    <property type="component" value="Unassembled WGS sequence"/>
</dbReference>
<feature type="domain" description="Thioredoxin" evidence="4">
    <location>
        <begin position="514"/>
        <end position="636"/>
    </location>
</feature>
<sequence>MAARNVWQAASMLILIFMLQLFIQLKTAECKKTSSRSLIEDIIDAKELKKLCRTKNNVLVLFTRSIKESHELMNVFSKVAEEIKGQATLAVVDCSGEARKLCRKLKVNPEPHILKHYRDGDFHKDYDRKHTVQSMVNFLKDPSGDLPWEEDDRGKDILHISDANILGKILHREKLPIMIMFYAPWCGFCKRLKPEYEAAATELKGHSILAAMDVNKPENTVVRQHFNITGFPTLLYFEGGHLKHKYDGENNKESIINFMKNPENQPEKPKEAEWSDTPSDVVHLTDETFSSFLESEPSLLVMFYAPWCGHCKKMKPEYVSAAATMKEENIPGVLAAVDATKEKALAERFKINGYPTVKYFKNGDPLFEVTLRTADKIIEFMKDPKEPPPPPPPEIPWSEEPSSVVHLNEEDFKPFLRRKKHVLVMFYAPWCGHCKKAKPEFQAAADYFKDDPKVEFAAIDCTSYSSVCSAHEVKGYPTLKYFSYYKVEKPYEGLRTESDFVEYMKSAVDGTPPPAMTVGSPPEKWWSDIPDGQHVHLLKADDFDEKIRSQESALVMFYAPWCGHCKTLKPEFAKAAAKIKDNSIPGFLAAVDATEEKALSERFKITGFPTLNYFKEGNLMFKVNFRTADKIFEFMKDPKEPPPPPPPETPWSEEPSNVVHLNEENFKSFLQRKKHVLLMFYAPWCGYCKKAKPEFQAAADNFIDNPEVEFAAIDCTSYSSVCSAHDVKGYPTLRYFSYYKVEKPYEGGRTENDFVKYMESAAEGMPAPTTTPPPPPEKWWSDLPNAQHVHLLKEKQFEEKIRSQQCALVMFYAPWCGHCKALKPEFVKAAAKLKERKVDCILAAVDSTVEHSLSNKYSVRAFPTGKLQTIFHSKV</sequence>
<name>A0A087UJU7_STEMI</name>
<feature type="region of interest" description="Disordered" evidence="2">
    <location>
        <begin position="636"/>
        <end position="655"/>
    </location>
</feature>
<evidence type="ECO:0000256" key="1">
    <source>
        <dbReference type="ARBA" id="ARBA00006347"/>
    </source>
</evidence>
<feature type="non-terminal residue" evidence="5">
    <location>
        <position position="875"/>
    </location>
</feature>
<dbReference type="OMA" id="YHAPPTY"/>
<dbReference type="STRING" id="407821.A0A087UJU7"/>
<dbReference type="PRINTS" id="PR00421">
    <property type="entry name" value="THIOREDOXIN"/>
</dbReference>
<dbReference type="PROSITE" id="PS00194">
    <property type="entry name" value="THIOREDOXIN_1"/>
    <property type="match status" value="3"/>
</dbReference>
<evidence type="ECO:0000256" key="2">
    <source>
        <dbReference type="SAM" id="MobiDB-lite"/>
    </source>
</evidence>
<dbReference type="EMBL" id="KK120151">
    <property type="protein sequence ID" value="KFM77636.1"/>
    <property type="molecule type" value="Genomic_DNA"/>
</dbReference>
<reference evidence="5 6" key="1">
    <citation type="submission" date="2013-11" db="EMBL/GenBank/DDBJ databases">
        <title>Genome sequencing of Stegodyphus mimosarum.</title>
        <authorList>
            <person name="Bechsgaard J."/>
        </authorList>
    </citation>
    <scope>NUCLEOTIDE SEQUENCE [LARGE SCALE GENOMIC DNA]</scope>
</reference>
<dbReference type="GO" id="GO:0003756">
    <property type="term" value="F:protein disulfide isomerase activity"/>
    <property type="evidence" value="ECO:0007669"/>
    <property type="project" value="InterPro"/>
</dbReference>
<keyword evidence="6" id="KW-1185">Reference proteome</keyword>
<dbReference type="CDD" id="cd02997">
    <property type="entry name" value="PDI_a_PDIR"/>
    <property type="match status" value="4"/>
</dbReference>
<dbReference type="InterPro" id="IPR017937">
    <property type="entry name" value="Thioredoxin_CS"/>
</dbReference>
<dbReference type="GO" id="GO:0005783">
    <property type="term" value="C:endoplasmic reticulum"/>
    <property type="evidence" value="ECO:0007669"/>
    <property type="project" value="TreeGrafter"/>
</dbReference>
<feature type="chain" id="PRO_5001830673" evidence="3">
    <location>
        <begin position="31"/>
        <end position="875"/>
    </location>
</feature>
<accession>A0A087UJU7</accession>
<evidence type="ECO:0000256" key="3">
    <source>
        <dbReference type="SAM" id="SignalP"/>
    </source>
</evidence>
<feature type="signal peptide" evidence="3">
    <location>
        <begin position="1"/>
        <end position="30"/>
    </location>
</feature>
<comment type="similarity">
    <text evidence="1">Belongs to the protein disulfide isomerase family.</text>
</comment>
<feature type="domain" description="Thioredoxin" evidence="4">
    <location>
        <begin position="265"/>
        <end position="382"/>
    </location>
</feature>
<dbReference type="Gene3D" id="3.40.30.10">
    <property type="entry name" value="Glutaredoxin"/>
    <property type="match status" value="7"/>
</dbReference>